<reference evidence="10" key="1">
    <citation type="submission" date="2018-05" db="EMBL/GenBank/DDBJ databases">
        <authorList>
            <person name="Lanie J.A."/>
            <person name="Ng W.-L."/>
            <person name="Kazmierczak K.M."/>
            <person name="Andrzejewski T.M."/>
            <person name="Davidsen T.M."/>
            <person name="Wayne K.J."/>
            <person name="Tettelin H."/>
            <person name="Glass J.I."/>
            <person name="Rusch D."/>
            <person name="Podicherti R."/>
            <person name="Tsui H.-C.T."/>
            <person name="Winkler M.E."/>
        </authorList>
    </citation>
    <scope>NUCLEOTIDE SEQUENCE</scope>
</reference>
<dbReference type="GO" id="GO:0016763">
    <property type="term" value="F:pentosyltransferase activity"/>
    <property type="evidence" value="ECO:0007669"/>
    <property type="project" value="TreeGrafter"/>
</dbReference>
<keyword evidence="7 8" id="KW-0472">Membrane</keyword>
<evidence type="ECO:0000256" key="2">
    <source>
        <dbReference type="ARBA" id="ARBA00022475"/>
    </source>
</evidence>
<sequence length="408" mass="45827">MVDSIKKAANTQLHRNWPKLQTWADKAALPLLLVLALAMRLYGIDWDSGFLFHPDERAILMNTSDLAWPSITNLGVLFNVDASPLNPRWFPYGSFPLYVLKVLDTLISPFNDLGLVGLSRVGRTLSALSDVATIYVAYLLARKLFDRRAGLLAAVFTTFAVIHIQLSHFFTVDTFQTLFAVTSVYFLIRVVLEGQLRYSLLAGGFVALAIACKVSSMPLMLPLVMAHVFSALRQYPSSSITDLRVPTEWWVAGRRLVYAGVTVAGVFFIAEPYAVMDFGRFWADVTEQSEMVRRIRDYPFTRQYVDTTPYIYHIKQLVLFGLGLPLGLVAWAGLGYGAYTAVKRPSAARGVLLLFVVPFFLITGSFDVKFLRYLLLITPFLLIYGSGMLIAGLDWVRERRNNLTPWAL</sequence>
<evidence type="ECO:0000256" key="7">
    <source>
        <dbReference type="ARBA" id="ARBA00023136"/>
    </source>
</evidence>
<dbReference type="GO" id="GO:0005886">
    <property type="term" value="C:plasma membrane"/>
    <property type="evidence" value="ECO:0007669"/>
    <property type="project" value="UniProtKB-SubCell"/>
</dbReference>
<comment type="subcellular location">
    <subcellularLocation>
        <location evidence="1">Cell membrane</location>
        <topology evidence="1">Multi-pass membrane protein</topology>
    </subcellularLocation>
</comment>
<evidence type="ECO:0000313" key="10">
    <source>
        <dbReference type="EMBL" id="SVC13630.1"/>
    </source>
</evidence>
<dbReference type="AlphaFoldDB" id="A0A382JND2"/>
<gene>
    <name evidence="10" type="ORF">METZ01_LOCUS266484</name>
</gene>
<feature type="transmembrane region" description="Helical" evidence="8">
    <location>
        <begin position="347"/>
        <end position="366"/>
    </location>
</feature>
<feature type="transmembrane region" description="Helical" evidence="8">
    <location>
        <begin position="149"/>
        <end position="169"/>
    </location>
</feature>
<evidence type="ECO:0000259" key="9">
    <source>
        <dbReference type="Pfam" id="PF13231"/>
    </source>
</evidence>
<feature type="transmembrane region" description="Helical" evidence="8">
    <location>
        <begin position="317"/>
        <end position="341"/>
    </location>
</feature>
<accession>A0A382JND2</accession>
<feature type="transmembrane region" description="Helical" evidence="8">
    <location>
        <begin position="373"/>
        <end position="393"/>
    </location>
</feature>
<dbReference type="PANTHER" id="PTHR33908:SF11">
    <property type="entry name" value="MEMBRANE PROTEIN"/>
    <property type="match status" value="1"/>
</dbReference>
<feature type="transmembrane region" description="Helical" evidence="8">
    <location>
        <begin position="175"/>
        <end position="192"/>
    </location>
</feature>
<proteinExistence type="predicted"/>
<name>A0A382JND2_9ZZZZ</name>
<feature type="transmembrane region" description="Helical" evidence="8">
    <location>
        <begin position="204"/>
        <end position="229"/>
    </location>
</feature>
<evidence type="ECO:0000256" key="3">
    <source>
        <dbReference type="ARBA" id="ARBA00022676"/>
    </source>
</evidence>
<keyword evidence="6 8" id="KW-1133">Transmembrane helix</keyword>
<keyword evidence="5 8" id="KW-0812">Transmembrane</keyword>
<keyword evidence="3" id="KW-0328">Glycosyltransferase</keyword>
<feature type="transmembrane region" description="Helical" evidence="8">
    <location>
        <begin position="249"/>
        <end position="270"/>
    </location>
</feature>
<protein>
    <recommendedName>
        <fullName evidence="9">Glycosyltransferase RgtA/B/C/D-like domain-containing protein</fullName>
    </recommendedName>
</protein>
<evidence type="ECO:0000256" key="5">
    <source>
        <dbReference type="ARBA" id="ARBA00022692"/>
    </source>
</evidence>
<dbReference type="PANTHER" id="PTHR33908">
    <property type="entry name" value="MANNOSYLTRANSFERASE YKCB-RELATED"/>
    <property type="match status" value="1"/>
</dbReference>
<feature type="non-terminal residue" evidence="10">
    <location>
        <position position="408"/>
    </location>
</feature>
<evidence type="ECO:0000256" key="6">
    <source>
        <dbReference type="ARBA" id="ARBA00022989"/>
    </source>
</evidence>
<evidence type="ECO:0000256" key="4">
    <source>
        <dbReference type="ARBA" id="ARBA00022679"/>
    </source>
</evidence>
<dbReference type="GO" id="GO:0008610">
    <property type="term" value="P:lipid biosynthetic process"/>
    <property type="evidence" value="ECO:0007669"/>
    <property type="project" value="UniProtKB-ARBA"/>
</dbReference>
<organism evidence="10">
    <name type="scientific">marine metagenome</name>
    <dbReference type="NCBI Taxonomy" id="408172"/>
    <lineage>
        <taxon>unclassified sequences</taxon>
        <taxon>metagenomes</taxon>
        <taxon>ecological metagenomes</taxon>
    </lineage>
</organism>
<dbReference type="EMBL" id="UINC01075445">
    <property type="protein sequence ID" value="SVC13630.1"/>
    <property type="molecule type" value="Genomic_DNA"/>
</dbReference>
<evidence type="ECO:0000256" key="8">
    <source>
        <dbReference type="SAM" id="Phobius"/>
    </source>
</evidence>
<evidence type="ECO:0000256" key="1">
    <source>
        <dbReference type="ARBA" id="ARBA00004651"/>
    </source>
</evidence>
<dbReference type="InterPro" id="IPR038731">
    <property type="entry name" value="RgtA/B/C-like"/>
</dbReference>
<keyword evidence="4" id="KW-0808">Transferase</keyword>
<dbReference type="Pfam" id="PF13231">
    <property type="entry name" value="PMT_2"/>
    <property type="match status" value="1"/>
</dbReference>
<keyword evidence="2" id="KW-1003">Cell membrane</keyword>
<dbReference type="InterPro" id="IPR050297">
    <property type="entry name" value="LipidA_mod_glycosyltrf_83"/>
</dbReference>
<feature type="domain" description="Glycosyltransferase RgtA/B/C/D-like" evidence="9">
    <location>
        <begin position="120"/>
        <end position="233"/>
    </location>
</feature>